<evidence type="ECO:0000313" key="1">
    <source>
        <dbReference type="EMBL" id="PTM74544.1"/>
    </source>
</evidence>
<reference evidence="1 2" key="1">
    <citation type="submission" date="2018-04" db="EMBL/GenBank/DDBJ databases">
        <title>Genomic Encyclopedia of Type Strains, Phase III (KMG-III): the genomes of soil and plant-associated and newly described type strains.</title>
        <authorList>
            <person name="Whitman W."/>
        </authorList>
    </citation>
    <scope>NUCLEOTIDE SEQUENCE [LARGE SCALE GENOMIC DNA]</scope>
    <source>
        <strain evidence="1 2">JA192</strain>
    </source>
</reference>
<name>A0ABX5J1J4_9RHOB</name>
<evidence type="ECO:0000313" key="2">
    <source>
        <dbReference type="Proteomes" id="UP000240800"/>
    </source>
</evidence>
<protein>
    <submittedName>
        <fullName evidence="1">Uncharacterized protein</fullName>
    </submittedName>
</protein>
<gene>
    <name evidence="1" type="ORF">C8J29_1172</name>
</gene>
<keyword evidence="2" id="KW-1185">Reference proteome</keyword>
<organism evidence="1 2">
    <name type="scientific">Cereibacter johrii</name>
    <dbReference type="NCBI Taxonomy" id="445629"/>
    <lineage>
        <taxon>Bacteria</taxon>
        <taxon>Pseudomonadati</taxon>
        <taxon>Pseudomonadota</taxon>
        <taxon>Alphaproteobacteria</taxon>
        <taxon>Rhodobacterales</taxon>
        <taxon>Paracoccaceae</taxon>
        <taxon>Cereibacter</taxon>
    </lineage>
</organism>
<proteinExistence type="predicted"/>
<comment type="caution">
    <text evidence="1">The sequence shown here is derived from an EMBL/GenBank/DDBJ whole genome shotgun (WGS) entry which is preliminary data.</text>
</comment>
<accession>A0ABX5J1J4</accession>
<dbReference type="RefSeq" id="WP_084295667.1">
    <property type="nucleotide sequence ID" value="NZ_MABH01000081.1"/>
</dbReference>
<sequence>MTEEKKHPDAVVRQLADLAAQHGYGLMAVELVSRTPVGVTVPRHIYGAPRPASEG</sequence>
<dbReference type="Proteomes" id="UP000240800">
    <property type="component" value="Unassembled WGS sequence"/>
</dbReference>
<dbReference type="EMBL" id="PZZW01000017">
    <property type="protein sequence ID" value="PTM74544.1"/>
    <property type="molecule type" value="Genomic_DNA"/>
</dbReference>